<evidence type="ECO:0000259" key="4">
    <source>
        <dbReference type="PROSITE" id="PS50987"/>
    </source>
</evidence>
<keyword evidence="1" id="KW-0805">Transcription regulation</keyword>
<accession>A0A1H1PI45</accession>
<proteinExistence type="predicted"/>
<dbReference type="SUPFAM" id="SSF46785">
    <property type="entry name" value="Winged helix' DNA-binding domain"/>
    <property type="match status" value="1"/>
</dbReference>
<dbReference type="RefSeq" id="WP_172836073.1">
    <property type="nucleotide sequence ID" value="NZ_LT629772.1"/>
</dbReference>
<dbReference type="CDD" id="cd00090">
    <property type="entry name" value="HTH_ARSR"/>
    <property type="match status" value="1"/>
</dbReference>
<dbReference type="NCBIfam" id="NF033788">
    <property type="entry name" value="HTH_metalloreg"/>
    <property type="match status" value="1"/>
</dbReference>
<dbReference type="GO" id="GO:0003700">
    <property type="term" value="F:DNA-binding transcription factor activity"/>
    <property type="evidence" value="ECO:0007669"/>
    <property type="project" value="InterPro"/>
</dbReference>
<evidence type="ECO:0000256" key="2">
    <source>
        <dbReference type="ARBA" id="ARBA00023125"/>
    </source>
</evidence>
<organism evidence="5 6">
    <name type="scientific">Microlunatus soli</name>
    <dbReference type="NCBI Taxonomy" id="630515"/>
    <lineage>
        <taxon>Bacteria</taxon>
        <taxon>Bacillati</taxon>
        <taxon>Actinomycetota</taxon>
        <taxon>Actinomycetes</taxon>
        <taxon>Propionibacteriales</taxon>
        <taxon>Propionibacteriaceae</taxon>
        <taxon>Microlunatus</taxon>
    </lineage>
</organism>
<dbReference type="PANTHER" id="PTHR33154">
    <property type="entry name" value="TRANSCRIPTIONAL REGULATOR, ARSR FAMILY"/>
    <property type="match status" value="1"/>
</dbReference>
<dbReference type="AlphaFoldDB" id="A0A1H1PI45"/>
<dbReference type="SMART" id="SM00418">
    <property type="entry name" value="HTH_ARSR"/>
    <property type="match status" value="1"/>
</dbReference>
<keyword evidence="6" id="KW-1185">Reference proteome</keyword>
<gene>
    <name evidence="5" type="ORF">SAMN04489812_0906</name>
</gene>
<evidence type="ECO:0000256" key="1">
    <source>
        <dbReference type="ARBA" id="ARBA00023015"/>
    </source>
</evidence>
<dbReference type="Proteomes" id="UP000199103">
    <property type="component" value="Chromosome I"/>
</dbReference>
<dbReference type="Gene3D" id="1.10.10.10">
    <property type="entry name" value="Winged helix-like DNA-binding domain superfamily/Winged helix DNA-binding domain"/>
    <property type="match status" value="1"/>
</dbReference>
<dbReference type="InterPro" id="IPR036390">
    <property type="entry name" value="WH_DNA-bd_sf"/>
</dbReference>
<reference evidence="5 6" key="1">
    <citation type="submission" date="2016-10" db="EMBL/GenBank/DDBJ databases">
        <authorList>
            <person name="de Groot N.N."/>
        </authorList>
    </citation>
    <scope>NUCLEOTIDE SEQUENCE [LARGE SCALE GENOMIC DNA]</scope>
    <source>
        <strain evidence="5 6">DSM 21800</strain>
    </source>
</reference>
<dbReference type="PANTHER" id="PTHR33154:SF33">
    <property type="entry name" value="TRANSCRIPTIONAL REPRESSOR SDPR"/>
    <property type="match status" value="1"/>
</dbReference>
<dbReference type="InterPro" id="IPR001845">
    <property type="entry name" value="HTH_ArsR_DNA-bd_dom"/>
</dbReference>
<dbReference type="GO" id="GO:0003677">
    <property type="term" value="F:DNA binding"/>
    <property type="evidence" value="ECO:0007669"/>
    <property type="project" value="UniProtKB-KW"/>
</dbReference>
<keyword evidence="2 5" id="KW-0238">DNA-binding</keyword>
<evidence type="ECO:0000313" key="6">
    <source>
        <dbReference type="Proteomes" id="UP000199103"/>
    </source>
</evidence>
<keyword evidence="3" id="KW-0804">Transcription</keyword>
<evidence type="ECO:0000256" key="3">
    <source>
        <dbReference type="ARBA" id="ARBA00023163"/>
    </source>
</evidence>
<dbReference type="EMBL" id="LT629772">
    <property type="protein sequence ID" value="SDS10783.1"/>
    <property type="molecule type" value="Genomic_DNA"/>
</dbReference>
<dbReference type="PRINTS" id="PR00778">
    <property type="entry name" value="HTHARSR"/>
</dbReference>
<protein>
    <submittedName>
        <fullName evidence="5">DNA-binding transcriptional regulator, ArsR family</fullName>
    </submittedName>
</protein>
<dbReference type="InterPro" id="IPR011991">
    <property type="entry name" value="ArsR-like_HTH"/>
</dbReference>
<dbReference type="Pfam" id="PF01022">
    <property type="entry name" value="HTH_5"/>
    <property type="match status" value="1"/>
</dbReference>
<evidence type="ECO:0000313" key="5">
    <source>
        <dbReference type="EMBL" id="SDS10783.1"/>
    </source>
</evidence>
<sequence>MTTYPTDAWAALGDPRRREIVERLADRPQTVAELTGELPISQPAISQHLKVLRDSELVSFRPDGARRVYQLRPDGIAALRADLDRFWSSALANFKQLADAEAASPKEK</sequence>
<dbReference type="STRING" id="630515.SAMN04489812_0906"/>
<feature type="domain" description="HTH arsR-type" evidence="4">
    <location>
        <begin position="1"/>
        <end position="91"/>
    </location>
</feature>
<dbReference type="InterPro" id="IPR051081">
    <property type="entry name" value="HTH_MetalResp_TranReg"/>
</dbReference>
<dbReference type="InterPro" id="IPR036388">
    <property type="entry name" value="WH-like_DNA-bd_sf"/>
</dbReference>
<name>A0A1H1PI45_9ACTN</name>
<dbReference type="PROSITE" id="PS50987">
    <property type="entry name" value="HTH_ARSR_2"/>
    <property type="match status" value="1"/>
</dbReference>